<feature type="region of interest" description="Disordered" evidence="1">
    <location>
        <begin position="170"/>
        <end position="219"/>
    </location>
</feature>
<dbReference type="Gene3D" id="3.90.420.10">
    <property type="entry name" value="Oxidoreductase, molybdopterin-binding domain"/>
    <property type="match status" value="1"/>
</dbReference>
<dbReference type="InterPro" id="IPR014756">
    <property type="entry name" value="Ig_E-set"/>
</dbReference>
<dbReference type="InterPro" id="IPR000572">
    <property type="entry name" value="OxRdtase_Mopterin-bd_dom"/>
</dbReference>
<keyword evidence="2" id="KW-0812">Transmembrane</keyword>
<proteinExistence type="predicted"/>
<protein>
    <submittedName>
        <fullName evidence="4">DMSO/TMAO reductase YedYZ molybdopterin-dependent catalytic subunit</fullName>
    </submittedName>
</protein>
<feature type="transmembrane region" description="Helical" evidence="2">
    <location>
        <begin position="114"/>
        <end position="132"/>
    </location>
</feature>
<evidence type="ECO:0000256" key="1">
    <source>
        <dbReference type="SAM" id="MobiDB-lite"/>
    </source>
</evidence>
<dbReference type="InterPro" id="IPR036374">
    <property type="entry name" value="OxRdtase_Mopterin-bd_sf"/>
</dbReference>
<dbReference type="GO" id="GO:0008482">
    <property type="term" value="F:sulfite oxidase activity"/>
    <property type="evidence" value="ECO:0007669"/>
    <property type="project" value="TreeGrafter"/>
</dbReference>
<feature type="transmembrane region" description="Helical" evidence="2">
    <location>
        <begin position="242"/>
        <end position="263"/>
    </location>
</feature>
<feature type="compositionally biased region" description="Low complexity" evidence="1">
    <location>
        <begin position="558"/>
        <end position="579"/>
    </location>
</feature>
<keyword evidence="2" id="KW-1133">Transmembrane helix</keyword>
<keyword evidence="5" id="KW-1185">Reference proteome</keyword>
<dbReference type="AlphaFoldDB" id="A0A2T0RDJ8"/>
<dbReference type="GO" id="GO:0043546">
    <property type="term" value="F:molybdopterin cofactor binding"/>
    <property type="evidence" value="ECO:0007669"/>
    <property type="project" value="TreeGrafter"/>
</dbReference>
<dbReference type="EMBL" id="PVZG01000037">
    <property type="protein sequence ID" value="PRY19221.1"/>
    <property type="molecule type" value="Genomic_DNA"/>
</dbReference>
<name>A0A2T0RDJ8_9ACTN</name>
<evidence type="ECO:0000259" key="3">
    <source>
        <dbReference type="Pfam" id="PF00174"/>
    </source>
</evidence>
<dbReference type="GO" id="GO:0006790">
    <property type="term" value="P:sulfur compound metabolic process"/>
    <property type="evidence" value="ECO:0007669"/>
    <property type="project" value="TreeGrafter"/>
</dbReference>
<dbReference type="Gene3D" id="2.60.40.650">
    <property type="match status" value="1"/>
</dbReference>
<evidence type="ECO:0000313" key="5">
    <source>
        <dbReference type="Proteomes" id="UP000239209"/>
    </source>
</evidence>
<accession>A0A2T0RDJ8</accession>
<feature type="transmembrane region" description="Helical" evidence="2">
    <location>
        <begin position="138"/>
        <end position="159"/>
    </location>
</feature>
<dbReference type="GO" id="GO:0020037">
    <property type="term" value="F:heme binding"/>
    <property type="evidence" value="ECO:0007669"/>
    <property type="project" value="TreeGrafter"/>
</dbReference>
<evidence type="ECO:0000313" key="4">
    <source>
        <dbReference type="EMBL" id="PRY19221.1"/>
    </source>
</evidence>
<organism evidence="4 5">
    <name type="scientific">Pseudosporangium ferrugineum</name>
    <dbReference type="NCBI Taxonomy" id="439699"/>
    <lineage>
        <taxon>Bacteria</taxon>
        <taxon>Bacillati</taxon>
        <taxon>Actinomycetota</taxon>
        <taxon>Actinomycetes</taxon>
        <taxon>Micromonosporales</taxon>
        <taxon>Micromonosporaceae</taxon>
        <taxon>Pseudosporangium</taxon>
    </lineage>
</organism>
<feature type="transmembrane region" description="Helical" evidence="2">
    <location>
        <begin position="29"/>
        <end position="50"/>
    </location>
</feature>
<dbReference type="Pfam" id="PF00174">
    <property type="entry name" value="Oxidored_molyb"/>
    <property type="match status" value="1"/>
</dbReference>
<feature type="domain" description="Oxidoreductase molybdopterin-binding" evidence="3">
    <location>
        <begin position="316"/>
        <end position="467"/>
    </location>
</feature>
<sequence length="588" mass="60471">MTHSGSAPSISPPSPRPAAARSWAGPLRAALAGVAAAAAALGVAEIVAVLTGPLSSPLLAVGGVVVDNVPAPVKDFGIAVFGKHDKTALITGTIVLLALYAAAVGIAARRSWRLAAAGVALFTAVGVVAALTRHDAGAAAALPSLVAGLAAMAALRYLVPLAAATEPPVAAHPSVTEPSATEPPVAEPSAAAHPSAARPSAARPSAARPSAARPSAGTRLAAAVRPSAAASWPLPDGSRRRFLIGTGLVAGAGIVGGFGGRFLTSRRAVTAAREAVVLPPPVQAAPSVPAGAQAPGASAYVTSNRDFYRIDTALYPPQVDPSTWELRIHGMVRNPITVTWAELLQRPMISRYVTLACVSNEVGGDLIGNALWLGTPIKALLDEAQPLPEADQVVSRSADGWTCGTPTSVLRDGRDALLAVGMNGQPLPVSHGFPVRMVVPGLYGYVSACKWITEIELTRFADFDAYWVPRGWSAQGPIKTQSRIDTPRDGSGRKAGPVTVAGVAWAQHRGIAKVEVQVDAGPWAEATLAPPVSADTWVQWSWQWQATPGKHTLRVRATDTTGETQTSTPTPTAPDGATGWHSTQVTIN</sequence>
<evidence type="ECO:0000256" key="2">
    <source>
        <dbReference type="SAM" id="Phobius"/>
    </source>
</evidence>
<dbReference type="SUPFAM" id="SSF81296">
    <property type="entry name" value="E set domains"/>
    <property type="match status" value="1"/>
</dbReference>
<comment type="caution">
    <text evidence="4">The sequence shown here is derived from an EMBL/GenBank/DDBJ whole genome shotgun (WGS) entry which is preliminary data.</text>
</comment>
<dbReference type="PANTHER" id="PTHR19372:SF7">
    <property type="entry name" value="SULFITE OXIDASE, MITOCHONDRIAL"/>
    <property type="match status" value="1"/>
</dbReference>
<dbReference type="PANTHER" id="PTHR19372">
    <property type="entry name" value="SULFITE REDUCTASE"/>
    <property type="match status" value="1"/>
</dbReference>
<reference evidence="4 5" key="1">
    <citation type="submission" date="2018-03" db="EMBL/GenBank/DDBJ databases">
        <title>Genomic Encyclopedia of Archaeal and Bacterial Type Strains, Phase II (KMG-II): from individual species to whole genera.</title>
        <authorList>
            <person name="Goeker M."/>
        </authorList>
    </citation>
    <scope>NUCLEOTIDE SEQUENCE [LARGE SCALE GENOMIC DNA]</scope>
    <source>
        <strain evidence="4 5">DSM 45348</strain>
    </source>
</reference>
<feature type="compositionally biased region" description="Low complexity" evidence="1">
    <location>
        <begin position="177"/>
        <end position="219"/>
    </location>
</feature>
<feature type="transmembrane region" description="Helical" evidence="2">
    <location>
        <begin position="88"/>
        <end position="107"/>
    </location>
</feature>
<dbReference type="Proteomes" id="UP000239209">
    <property type="component" value="Unassembled WGS sequence"/>
</dbReference>
<keyword evidence="2" id="KW-0472">Membrane</keyword>
<dbReference type="Pfam" id="PF17957">
    <property type="entry name" value="Big_7"/>
    <property type="match status" value="1"/>
</dbReference>
<feature type="region of interest" description="Disordered" evidence="1">
    <location>
        <begin position="558"/>
        <end position="588"/>
    </location>
</feature>
<gene>
    <name evidence="4" type="ORF">CLV70_13723</name>
</gene>
<dbReference type="SUPFAM" id="SSF56524">
    <property type="entry name" value="Oxidoreductase molybdopterin-binding domain"/>
    <property type="match status" value="1"/>
</dbReference>